<protein>
    <submittedName>
        <fullName evidence="2">Metal-dependent hydrolase</fullName>
    </submittedName>
</protein>
<evidence type="ECO:0000313" key="2">
    <source>
        <dbReference type="EMBL" id="ARJ51990.1"/>
    </source>
</evidence>
<dbReference type="InterPro" id="IPR024775">
    <property type="entry name" value="DinB-like"/>
</dbReference>
<name>A0AAC9WK07_9STAP</name>
<dbReference type="InterPro" id="IPR034660">
    <property type="entry name" value="DinB/YfiT-like"/>
</dbReference>
<dbReference type="NCBIfam" id="NF009807">
    <property type="entry name" value="PRK13291.1"/>
    <property type="match status" value="1"/>
</dbReference>
<dbReference type="RefSeq" id="WP_085238428.1">
    <property type="nucleotide sequence ID" value="NZ_CP020773.1"/>
</dbReference>
<evidence type="ECO:0000313" key="3">
    <source>
        <dbReference type="Proteomes" id="UP000242864"/>
    </source>
</evidence>
<dbReference type="GO" id="GO:0016787">
    <property type="term" value="F:hydrolase activity"/>
    <property type="evidence" value="ECO:0007669"/>
    <property type="project" value="UniProtKB-KW"/>
</dbReference>
<dbReference type="AlphaFoldDB" id="A0AAC9WK07"/>
<sequence length="175" mass="19844">MDKRFPIGQLEIPEHITQQHVREWVADIQTYVQDLKKAVTNLSERELQSTYREGSFTVAQLVHHIADSQLNLYQRLKLALTDDHPNVAEFKQDAWVTLADGQLPIDVAIQLLDALNQRVSAIGQHLSAAQLERGFELEGSGTITVGETIAKLRWHERHHLAHIQCALGQFIPESE</sequence>
<gene>
    <name evidence="2" type="ORF">B5P37_05370</name>
</gene>
<keyword evidence="3" id="KW-1185">Reference proteome</keyword>
<keyword evidence="2" id="KW-0378">Hydrolase</keyword>
<dbReference type="SUPFAM" id="SSF109854">
    <property type="entry name" value="DinB/YfiT-like putative metalloenzymes"/>
    <property type="match status" value="1"/>
</dbReference>
<feature type="domain" description="DinB-like" evidence="1">
    <location>
        <begin position="33"/>
        <end position="163"/>
    </location>
</feature>
<dbReference type="KEGG" id="slz:B5P37_05370"/>
<dbReference type="EMBL" id="CP020773">
    <property type="protein sequence ID" value="ARJ51990.1"/>
    <property type="molecule type" value="Genomic_DNA"/>
</dbReference>
<dbReference type="Gene3D" id="1.20.120.450">
    <property type="entry name" value="dinb family like domain"/>
    <property type="match status" value="1"/>
</dbReference>
<proteinExistence type="predicted"/>
<dbReference type="Proteomes" id="UP000242864">
    <property type="component" value="Chromosome"/>
</dbReference>
<evidence type="ECO:0000259" key="1">
    <source>
        <dbReference type="Pfam" id="PF12867"/>
    </source>
</evidence>
<accession>A0AAC9WK07</accession>
<reference evidence="2 3" key="1">
    <citation type="submission" date="2017-04" db="EMBL/GenBank/DDBJ databases">
        <authorList>
            <person name="Veseli I.A."/>
            <person name="Tang C."/>
            <person name="Pombert J.-F."/>
        </authorList>
    </citation>
    <scope>NUCLEOTIDE SEQUENCE [LARGE SCALE GENOMIC DNA]</scope>
    <source>
        <strain evidence="2 3">ATCC 700373</strain>
    </source>
</reference>
<organism evidence="2 3">
    <name type="scientific">Staphylococcus lutrae</name>
    <dbReference type="NCBI Taxonomy" id="155085"/>
    <lineage>
        <taxon>Bacteria</taxon>
        <taxon>Bacillati</taxon>
        <taxon>Bacillota</taxon>
        <taxon>Bacilli</taxon>
        <taxon>Bacillales</taxon>
        <taxon>Staphylococcaceae</taxon>
        <taxon>Staphylococcus</taxon>
    </lineage>
</organism>
<dbReference type="Pfam" id="PF12867">
    <property type="entry name" value="DinB_2"/>
    <property type="match status" value="1"/>
</dbReference>